<dbReference type="GO" id="GO:0043041">
    <property type="term" value="P:amino acid activation for nonribosomal peptide biosynthetic process"/>
    <property type="evidence" value="ECO:0007669"/>
    <property type="project" value="TreeGrafter"/>
</dbReference>
<dbReference type="CDD" id="cd05930">
    <property type="entry name" value="A_NRPS"/>
    <property type="match status" value="1"/>
</dbReference>
<dbReference type="NCBIfam" id="TIGR01733">
    <property type="entry name" value="AA-adenyl-dom"/>
    <property type="match status" value="1"/>
</dbReference>
<dbReference type="GO" id="GO:0031177">
    <property type="term" value="F:phosphopantetheine binding"/>
    <property type="evidence" value="ECO:0007669"/>
    <property type="project" value="TreeGrafter"/>
</dbReference>
<evidence type="ECO:0000259" key="2">
    <source>
        <dbReference type="Pfam" id="PF13193"/>
    </source>
</evidence>
<dbReference type="Gene3D" id="3.30.300.30">
    <property type="match status" value="1"/>
</dbReference>
<dbReference type="PANTHER" id="PTHR45527">
    <property type="entry name" value="NONRIBOSOMAL PEPTIDE SYNTHETASE"/>
    <property type="match status" value="1"/>
</dbReference>
<dbReference type="InterPro" id="IPR042099">
    <property type="entry name" value="ANL_N_sf"/>
</dbReference>
<dbReference type="InterPro" id="IPR045851">
    <property type="entry name" value="AMP-bd_C_sf"/>
</dbReference>
<dbReference type="InterPro" id="IPR025110">
    <property type="entry name" value="AMP-bd_C"/>
</dbReference>
<dbReference type="RefSeq" id="WP_055123136.1">
    <property type="nucleotide sequence ID" value="NZ_LKST01000004.1"/>
</dbReference>
<dbReference type="Pfam" id="PF13193">
    <property type="entry name" value="AMP-binding_C"/>
    <property type="match status" value="1"/>
</dbReference>
<evidence type="ECO:0000313" key="4">
    <source>
        <dbReference type="Proteomes" id="UP000050517"/>
    </source>
</evidence>
<comment type="caution">
    <text evidence="3">The sequence shown here is derived from an EMBL/GenBank/DDBJ whole genome shotgun (WGS) entry which is preliminary data.</text>
</comment>
<dbReference type="PATRIC" id="fig|1544416.3.peg.2056"/>
<dbReference type="PROSITE" id="PS00455">
    <property type="entry name" value="AMP_BINDING"/>
    <property type="match status" value="1"/>
</dbReference>
<dbReference type="OrthoDB" id="2472181at2"/>
<dbReference type="InterPro" id="IPR000873">
    <property type="entry name" value="AMP-dep_synth/lig_dom"/>
</dbReference>
<sequence>MDSSPDPTATPARSTVAALLERALARTPEAPAVIVDRGETLTYSQVSALSGALARRLVAAGIAPGRRVAVVAGRSAWQVIAAVAVLRAGGVYVPVDRSYPAARIAELLADCAPDAVLHESCPEITQMAAMEAPAGVPTLDLGDPTIREDIHAEARAGNTGVTSARPITGEDPVYIIYTSGTTGKPKGAINLHAGVALHLRWMGEVFGGEGHTVLNKAPMAFDVGVAEMLSPLVAGGTMVIPPHDWWPGDSRALLGMIHRHRVTVLSIVPSMVRAMLEAGVEAGEMDSLRHLLLGGEAVPADLVARLREGTPARLHGLYGPSEAAMDVMWVEYTEEVPLRGGQALLGNAEPEVIVEVCRPESREQVPPGEIGELIIGGPQVGGGYLRRPEATAAAFFSGPDGQRRYRTGDLVRFDPALGMYEFRGRLGDQVKVRGNRVELGEVEAALRAAPGVRGAAARLVGEELWGYVTGASQGNPVGLPAVRAHLEGALPAYAVPTHLVPLDALPLSANGKLDRRALPTQR</sequence>
<keyword evidence="4" id="KW-1185">Reference proteome</keyword>
<dbReference type="STRING" id="1544416.Cocul_02061"/>
<dbReference type="PANTHER" id="PTHR45527:SF1">
    <property type="entry name" value="FATTY ACID SYNTHASE"/>
    <property type="match status" value="1"/>
</dbReference>
<organism evidence="3 4">
    <name type="scientific">Corynebacterium oculi</name>
    <dbReference type="NCBI Taxonomy" id="1544416"/>
    <lineage>
        <taxon>Bacteria</taxon>
        <taxon>Bacillati</taxon>
        <taxon>Actinomycetota</taxon>
        <taxon>Actinomycetes</taxon>
        <taxon>Mycobacteriales</taxon>
        <taxon>Corynebacteriaceae</taxon>
        <taxon>Corynebacterium</taxon>
    </lineage>
</organism>
<evidence type="ECO:0000313" key="3">
    <source>
        <dbReference type="EMBL" id="KQB83089.1"/>
    </source>
</evidence>
<dbReference type="SUPFAM" id="SSF56801">
    <property type="entry name" value="Acetyl-CoA synthetase-like"/>
    <property type="match status" value="1"/>
</dbReference>
<proteinExistence type="predicted"/>
<evidence type="ECO:0000259" key="1">
    <source>
        <dbReference type="Pfam" id="PF00501"/>
    </source>
</evidence>
<dbReference type="InterPro" id="IPR020845">
    <property type="entry name" value="AMP-binding_CS"/>
</dbReference>
<dbReference type="InterPro" id="IPR010071">
    <property type="entry name" value="AA_adenyl_dom"/>
</dbReference>
<dbReference type="EMBL" id="LKST01000004">
    <property type="protein sequence ID" value="KQB83089.1"/>
    <property type="molecule type" value="Genomic_DNA"/>
</dbReference>
<name>A0A0Q0YKT4_9CORY</name>
<dbReference type="Gene3D" id="3.40.50.12780">
    <property type="entry name" value="N-terminal domain of ligase-like"/>
    <property type="match status" value="1"/>
</dbReference>
<dbReference type="AlphaFoldDB" id="A0A0Q0YKT4"/>
<protein>
    <submittedName>
        <fullName evidence="3">Tyrocidine synthase 3</fullName>
    </submittedName>
</protein>
<accession>A0A0Q0YKT4</accession>
<feature type="domain" description="AMP-dependent synthetase/ligase" evidence="1">
    <location>
        <begin position="20"/>
        <end position="385"/>
    </location>
</feature>
<gene>
    <name evidence="3" type="primary">tycC</name>
    <name evidence="3" type="ORF">Cocul_02061</name>
</gene>
<reference evidence="3 4" key="1">
    <citation type="submission" date="2015-10" db="EMBL/GenBank/DDBJ databases">
        <title>Corynebacteirum lowii and Corynebacterium oculi species nova, derived from human clinical disease and and emended description of Corynebacterium mastiditis.</title>
        <authorList>
            <person name="Bernard K."/>
            <person name="Pacheco A.L."/>
            <person name="Mcdougall C."/>
            <person name="Burtx T."/>
            <person name="Weibe D."/>
            <person name="Tyler S."/>
            <person name="Olson A.B."/>
            <person name="Cnockaert M."/>
            <person name="Eguchi H."/>
            <person name="Kuwahara T."/>
            <person name="Nakayama-Imaohji H."/>
            <person name="Boudewijins M."/>
            <person name="Van Hoecke F."/>
            <person name="Bernier A.-M."/>
            <person name="Vandamme P."/>
        </authorList>
    </citation>
    <scope>NUCLEOTIDE SEQUENCE [LARGE SCALE GENOMIC DNA]</scope>
    <source>
        <strain evidence="3 4">NML 130210</strain>
    </source>
</reference>
<dbReference type="Pfam" id="PF00501">
    <property type="entry name" value="AMP-binding"/>
    <property type="match status" value="1"/>
</dbReference>
<dbReference type="Proteomes" id="UP000050517">
    <property type="component" value="Unassembled WGS sequence"/>
</dbReference>
<feature type="domain" description="AMP-binding enzyme C-terminal" evidence="2">
    <location>
        <begin position="441"/>
        <end position="512"/>
    </location>
</feature>
<dbReference type="GO" id="GO:0005737">
    <property type="term" value="C:cytoplasm"/>
    <property type="evidence" value="ECO:0007669"/>
    <property type="project" value="TreeGrafter"/>
</dbReference>
<dbReference type="GO" id="GO:0044550">
    <property type="term" value="P:secondary metabolite biosynthetic process"/>
    <property type="evidence" value="ECO:0007669"/>
    <property type="project" value="TreeGrafter"/>
</dbReference>